<reference evidence="10 11" key="1">
    <citation type="submission" date="2018-05" db="EMBL/GenBank/DDBJ databases">
        <title>Leucothrix arctica sp. nov., isolated from Arctic seawater.</title>
        <authorList>
            <person name="Choi A."/>
            <person name="Baek K."/>
        </authorList>
    </citation>
    <scope>NUCLEOTIDE SEQUENCE [LARGE SCALE GENOMIC DNA]</scope>
    <source>
        <strain evidence="10 11">JCM 18388</strain>
    </source>
</reference>
<evidence type="ECO:0000256" key="6">
    <source>
        <dbReference type="ARBA" id="ARBA00022989"/>
    </source>
</evidence>
<gene>
    <name evidence="10" type="primary">lptG</name>
    <name evidence="10" type="ORF">DKW60_03475</name>
</gene>
<evidence type="ECO:0000313" key="10">
    <source>
        <dbReference type="EMBL" id="PWR00212.1"/>
    </source>
</evidence>
<evidence type="ECO:0000256" key="2">
    <source>
        <dbReference type="ARBA" id="ARBA00004651"/>
    </source>
</evidence>
<name>A0A317CQ42_9GAMM</name>
<keyword evidence="5 9" id="KW-0812">Transmembrane</keyword>
<evidence type="ECO:0000256" key="3">
    <source>
        <dbReference type="ARBA" id="ARBA00007725"/>
    </source>
</evidence>
<evidence type="ECO:0000256" key="4">
    <source>
        <dbReference type="ARBA" id="ARBA00022475"/>
    </source>
</evidence>
<dbReference type="PANTHER" id="PTHR33529:SF2">
    <property type="entry name" value="LIPOPOLYSACCHARIDE EXPORT SYSTEM PERMEASE PROTEIN LPTG"/>
    <property type="match status" value="1"/>
</dbReference>
<dbReference type="EMBL" id="QGKM01000005">
    <property type="protein sequence ID" value="PWR00212.1"/>
    <property type="molecule type" value="Genomic_DNA"/>
</dbReference>
<dbReference type="OrthoDB" id="9776227at2"/>
<comment type="subcellular location">
    <subcellularLocation>
        <location evidence="2">Cell membrane</location>
        <topology evidence="2">Multi-pass membrane protein</topology>
    </subcellularLocation>
</comment>
<comment type="similarity">
    <text evidence="3">Belongs to the LptF/LptG family.</text>
</comment>
<feature type="transmembrane region" description="Helical" evidence="9">
    <location>
        <begin position="93"/>
        <end position="116"/>
    </location>
</feature>
<keyword evidence="7 9" id="KW-0472">Membrane</keyword>
<feature type="transmembrane region" description="Helical" evidence="9">
    <location>
        <begin position="273"/>
        <end position="291"/>
    </location>
</feature>
<dbReference type="InterPro" id="IPR005495">
    <property type="entry name" value="LptG/LptF_permease"/>
</dbReference>
<dbReference type="AlphaFoldDB" id="A0A317CQ42"/>
<feature type="transmembrane region" description="Helical" evidence="9">
    <location>
        <begin position="303"/>
        <end position="320"/>
    </location>
</feature>
<dbReference type="GO" id="GO:0043190">
    <property type="term" value="C:ATP-binding cassette (ABC) transporter complex"/>
    <property type="evidence" value="ECO:0007669"/>
    <property type="project" value="InterPro"/>
</dbReference>
<evidence type="ECO:0000256" key="1">
    <source>
        <dbReference type="ARBA" id="ARBA00002265"/>
    </source>
</evidence>
<feature type="transmembrane region" description="Helical" evidence="9">
    <location>
        <begin position="326"/>
        <end position="350"/>
    </location>
</feature>
<accession>A0A317CQ42</accession>
<keyword evidence="6 9" id="KW-1133">Transmembrane helix</keyword>
<evidence type="ECO:0000256" key="9">
    <source>
        <dbReference type="SAM" id="Phobius"/>
    </source>
</evidence>
<feature type="transmembrane region" description="Helical" evidence="9">
    <location>
        <begin position="12"/>
        <end position="33"/>
    </location>
</feature>
<comment type="caution">
    <text evidence="10">The sequence shown here is derived from an EMBL/GenBank/DDBJ whole genome shotgun (WGS) entry which is preliminary data.</text>
</comment>
<dbReference type="Proteomes" id="UP000245539">
    <property type="component" value="Unassembled WGS sequence"/>
</dbReference>
<dbReference type="GO" id="GO:0055085">
    <property type="term" value="P:transmembrane transport"/>
    <property type="evidence" value="ECO:0007669"/>
    <property type="project" value="InterPro"/>
</dbReference>
<evidence type="ECO:0000256" key="7">
    <source>
        <dbReference type="ARBA" id="ARBA00023136"/>
    </source>
</evidence>
<evidence type="ECO:0000313" key="11">
    <source>
        <dbReference type="Proteomes" id="UP000245539"/>
    </source>
</evidence>
<dbReference type="InterPro" id="IPR030923">
    <property type="entry name" value="LptG"/>
</dbReference>
<keyword evidence="4" id="KW-1003">Cell membrane</keyword>
<organism evidence="10 11">
    <name type="scientific">Leucothrix pacifica</name>
    <dbReference type="NCBI Taxonomy" id="1247513"/>
    <lineage>
        <taxon>Bacteria</taxon>
        <taxon>Pseudomonadati</taxon>
        <taxon>Pseudomonadota</taxon>
        <taxon>Gammaproteobacteria</taxon>
        <taxon>Thiotrichales</taxon>
        <taxon>Thiotrichaceae</taxon>
        <taxon>Leucothrix</taxon>
    </lineage>
</organism>
<evidence type="ECO:0000256" key="8">
    <source>
        <dbReference type="ARBA" id="ARBA00026081"/>
    </source>
</evidence>
<comment type="function">
    <text evidence="1">Part of the ABC transporter complex LptBFG involved in the translocation of lipopolysaccharide (LPS) from the inner membrane to the outer membrane.</text>
</comment>
<feature type="transmembrane region" description="Helical" evidence="9">
    <location>
        <begin position="63"/>
        <end position="81"/>
    </location>
</feature>
<dbReference type="Pfam" id="PF03739">
    <property type="entry name" value="LptF_LptG"/>
    <property type="match status" value="1"/>
</dbReference>
<evidence type="ECO:0000256" key="5">
    <source>
        <dbReference type="ARBA" id="ARBA00022692"/>
    </source>
</evidence>
<proteinExistence type="inferred from homology"/>
<protein>
    <submittedName>
        <fullName evidence="10">LPS export ABC transporter permease LptG</fullName>
    </submittedName>
</protein>
<dbReference type="GO" id="GO:0015920">
    <property type="term" value="P:lipopolysaccharide transport"/>
    <property type="evidence" value="ECO:0007669"/>
    <property type="project" value="TreeGrafter"/>
</dbReference>
<dbReference type="PANTHER" id="PTHR33529">
    <property type="entry name" value="SLR0882 PROTEIN-RELATED"/>
    <property type="match status" value="1"/>
</dbReference>
<dbReference type="RefSeq" id="WP_109836266.1">
    <property type="nucleotide sequence ID" value="NZ_QGKM01000005.1"/>
</dbReference>
<comment type="subunit">
    <text evidence="8">Component of the lipopolysaccharide transport and assembly complex. The LptBFG transporter is composed of two ATP-binding proteins (LptB) and two transmembrane proteins (LptF and LptG).</text>
</comment>
<keyword evidence="11" id="KW-1185">Reference proteome</keyword>
<dbReference type="NCBIfam" id="TIGR04408">
    <property type="entry name" value="LptG_lptG"/>
    <property type="match status" value="1"/>
</dbReference>
<sequence length="355" mass="39095">MNILDRYLWKSTLSGLLMAWFALTILVIFFDFISESGDVNENYSSLQALLYLSYSIPSRLYELFPTAMLLGTLLGLGNLAANSEFIAMRAAGISIGNIIFSVLKLGLFIVLGIFFFGEYVVPKSDLAGRNFKSSLSNKNVVMVSGASLWVKDKNRIIHIGQVWSEEKLTDVNIYTIKENYSSLESQTHIETIHKVAEGWEVNSLSKSTFSDEGVTKAFIEKDIDPDLINPTFIGIASVKPEQLSIAELSDLIQYQRSNNLNADKFELAYWKRFSAPLSALVMLVLAMPFLFGSQRGGGAGQRVFIGIIAGIAFFLINKVLNQLGVVYGVSAIVSAFSPPALVLAISLLSLSRKNT</sequence>